<evidence type="ECO:0000256" key="5">
    <source>
        <dbReference type="ARBA" id="ARBA00022491"/>
    </source>
</evidence>
<dbReference type="PANTHER" id="PTHR31734:SF38">
    <property type="entry name" value="AUXIN-RESPONSIVE PROTEIN IAA29"/>
    <property type="match status" value="1"/>
</dbReference>
<sequence>REREGKRERECSQVEGKISRVRQREKAMELELGLALPRSAPSKGLNFDLNGDAAAATAANNRKRGFTDAFDGGDAEADVTLPLFFCPSSHDNKANNKADDNVGGGLGSGGLVGWPPVKSAWRNGRAAKYVKVKMEGMAIGRKVDLSLYHCYTTLLDALDAMFTGKYEENGKLGLGRDGRPPPVSRRHRMLTYQDGEGDWMLLGDVPWEAFMKSVKRLKILACSE</sequence>
<evidence type="ECO:0000256" key="1">
    <source>
        <dbReference type="ARBA" id="ARBA00002159"/>
    </source>
</evidence>
<evidence type="ECO:0000256" key="2">
    <source>
        <dbReference type="ARBA" id="ARBA00004123"/>
    </source>
</evidence>
<evidence type="ECO:0000256" key="4">
    <source>
        <dbReference type="ARBA" id="ARBA00011726"/>
    </source>
</evidence>
<keyword evidence="5 10" id="KW-0678">Repressor</keyword>
<evidence type="ECO:0000256" key="3">
    <source>
        <dbReference type="ARBA" id="ARBA00006728"/>
    </source>
</evidence>
<organism evidence="12">
    <name type="scientific">Anthurium amnicola</name>
    <dbReference type="NCBI Taxonomy" id="1678845"/>
    <lineage>
        <taxon>Eukaryota</taxon>
        <taxon>Viridiplantae</taxon>
        <taxon>Streptophyta</taxon>
        <taxon>Embryophyta</taxon>
        <taxon>Tracheophyta</taxon>
        <taxon>Spermatophyta</taxon>
        <taxon>Magnoliopsida</taxon>
        <taxon>Liliopsida</taxon>
        <taxon>Araceae</taxon>
        <taxon>Pothoideae</taxon>
        <taxon>Potheae</taxon>
        <taxon>Anthurium</taxon>
    </lineage>
</organism>
<dbReference type="EMBL" id="GDJX01003785">
    <property type="protein sequence ID" value="JAT64151.1"/>
    <property type="molecule type" value="Transcribed_RNA"/>
</dbReference>
<evidence type="ECO:0000259" key="11">
    <source>
        <dbReference type="PROSITE" id="PS51745"/>
    </source>
</evidence>
<dbReference type="InterPro" id="IPR003311">
    <property type="entry name" value="AUX_IAA"/>
</dbReference>
<feature type="domain" description="PB1" evidence="11">
    <location>
        <begin position="127"/>
        <end position="224"/>
    </location>
</feature>
<evidence type="ECO:0000256" key="8">
    <source>
        <dbReference type="ARBA" id="ARBA00023242"/>
    </source>
</evidence>
<comment type="subcellular location">
    <subcellularLocation>
        <location evidence="2 10">Nucleus</location>
    </subcellularLocation>
</comment>
<keyword evidence="6 10" id="KW-0805">Transcription regulation</keyword>
<evidence type="ECO:0000256" key="10">
    <source>
        <dbReference type="RuleBase" id="RU004549"/>
    </source>
</evidence>
<evidence type="ECO:0000256" key="9">
    <source>
        <dbReference type="ARBA" id="ARBA00023294"/>
    </source>
</evidence>
<keyword evidence="7 10" id="KW-0804">Transcription</keyword>
<evidence type="ECO:0000256" key="6">
    <source>
        <dbReference type="ARBA" id="ARBA00023015"/>
    </source>
</evidence>
<keyword evidence="9 10" id="KW-0927">Auxin signaling pathway</keyword>
<accession>A0A1D1ZBA9</accession>
<feature type="non-terminal residue" evidence="12">
    <location>
        <position position="1"/>
    </location>
</feature>
<dbReference type="InterPro" id="IPR033389">
    <property type="entry name" value="AUX/IAA_dom"/>
</dbReference>
<dbReference type="GO" id="GO:0005634">
    <property type="term" value="C:nucleus"/>
    <property type="evidence" value="ECO:0007669"/>
    <property type="project" value="UniProtKB-SubCell"/>
</dbReference>
<dbReference type="SUPFAM" id="SSF54277">
    <property type="entry name" value="CAD &amp; PB1 domains"/>
    <property type="match status" value="1"/>
</dbReference>
<evidence type="ECO:0000256" key="7">
    <source>
        <dbReference type="ARBA" id="ARBA00023163"/>
    </source>
</evidence>
<name>A0A1D1ZBA9_9ARAE</name>
<protein>
    <recommendedName>
        <fullName evidence="10">Auxin-responsive protein</fullName>
    </recommendedName>
</protein>
<comment type="subunit">
    <text evidence="4 10">Homodimers and heterodimers.</text>
</comment>
<evidence type="ECO:0000313" key="12">
    <source>
        <dbReference type="EMBL" id="JAT64151.1"/>
    </source>
</evidence>
<dbReference type="GO" id="GO:0009734">
    <property type="term" value="P:auxin-activated signaling pathway"/>
    <property type="evidence" value="ECO:0007669"/>
    <property type="project" value="UniProtKB-UniRule"/>
</dbReference>
<comment type="function">
    <text evidence="1 10">Aux/IAA proteins are short-lived transcriptional factors that function as repressors of early auxin response genes at low auxin concentrations.</text>
</comment>
<dbReference type="Gene3D" id="3.10.20.90">
    <property type="entry name" value="Phosphatidylinositol 3-kinase Catalytic Subunit, Chain A, domain 1"/>
    <property type="match status" value="1"/>
</dbReference>
<dbReference type="PANTHER" id="PTHR31734">
    <property type="entry name" value="AUXIN-RESPONSIVE PROTEIN IAA17"/>
    <property type="match status" value="1"/>
</dbReference>
<comment type="similarity">
    <text evidence="3 10">Belongs to the Aux/IAA family.</text>
</comment>
<reference evidence="12" key="1">
    <citation type="submission" date="2015-07" db="EMBL/GenBank/DDBJ databases">
        <title>Transcriptome Assembly of Anthurium amnicola.</title>
        <authorList>
            <person name="Suzuki J."/>
        </authorList>
    </citation>
    <scope>NUCLEOTIDE SEQUENCE</scope>
</reference>
<keyword evidence="8 10" id="KW-0539">Nucleus</keyword>
<gene>
    <name evidence="12" type="primary">IAA20_0</name>
    <name evidence="12" type="ORF">g.32237</name>
</gene>
<dbReference type="PROSITE" id="PS51745">
    <property type="entry name" value="PB1"/>
    <property type="match status" value="1"/>
</dbReference>
<proteinExistence type="inferred from homology"/>
<dbReference type="AlphaFoldDB" id="A0A1D1ZBA9"/>
<dbReference type="Pfam" id="PF02309">
    <property type="entry name" value="AUX_IAA"/>
    <property type="match status" value="1"/>
</dbReference>
<dbReference type="GO" id="GO:0006355">
    <property type="term" value="P:regulation of DNA-templated transcription"/>
    <property type="evidence" value="ECO:0007669"/>
    <property type="project" value="InterPro"/>
</dbReference>
<dbReference type="InterPro" id="IPR053793">
    <property type="entry name" value="PB1-like"/>
</dbReference>